<feature type="transmembrane region" description="Helical" evidence="6">
    <location>
        <begin position="180"/>
        <end position="199"/>
    </location>
</feature>
<keyword evidence="2" id="KW-1003">Cell membrane</keyword>
<keyword evidence="8" id="KW-1185">Reference proteome</keyword>
<dbReference type="Proteomes" id="UP000028073">
    <property type="component" value="Unassembled WGS sequence"/>
</dbReference>
<dbReference type="GO" id="GO:0005886">
    <property type="term" value="C:plasma membrane"/>
    <property type="evidence" value="ECO:0007669"/>
    <property type="project" value="UniProtKB-SubCell"/>
</dbReference>
<dbReference type="PANTHER" id="PTHR30086">
    <property type="entry name" value="ARGININE EXPORTER PROTEIN ARGO"/>
    <property type="match status" value="1"/>
</dbReference>
<evidence type="ECO:0000256" key="4">
    <source>
        <dbReference type="ARBA" id="ARBA00022989"/>
    </source>
</evidence>
<evidence type="ECO:0000313" key="8">
    <source>
        <dbReference type="Proteomes" id="UP000028073"/>
    </source>
</evidence>
<feature type="transmembrane region" description="Helical" evidence="6">
    <location>
        <begin position="146"/>
        <end position="168"/>
    </location>
</feature>
<comment type="caution">
    <text evidence="7">The sequence shown here is derived from an EMBL/GenBank/DDBJ whole genome shotgun (WGS) entry which is preliminary data.</text>
</comment>
<evidence type="ECO:0000256" key="5">
    <source>
        <dbReference type="ARBA" id="ARBA00023136"/>
    </source>
</evidence>
<sequence length="205" mass="22236">MLEIFLNGLLLSGGLIIAIGSQNAFLLAQGLRRESPILVASICAICDVLLILAGVLGLGTVIQSNETLLEIARWAGVIYLSVFGLMSLRRSFKTERLKAEGHTQKSVRTVILTTLAVTVLNPHVYLDTVILLGSIGAQYGDQRGYFVLGAATASVIWFYGLGLGAVKLAPLLSRPMAWKIIDLVICLIMWSMAFSLLQMDFVKIL</sequence>
<dbReference type="STRING" id="1137799.GZ78_25700"/>
<dbReference type="RefSeq" id="WP_034841829.1">
    <property type="nucleotide sequence ID" value="NZ_JOKH01000008.1"/>
</dbReference>
<dbReference type="GO" id="GO:0015171">
    <property type="term" value="F:amino acid transmembrane transporter activity"/>
    <property type="evidence" value="ECO:0007669"/>
    <property type="project" value="TreeGrafter"/>
</dbReference>
<feature type="transmembrane region" description="Helical" evidence="6">
    <location>
        <begin position="6"/>
        <end position="25"/>
    </location>
</feature>
<name>A0A081N6G3_9GAMM</name>
<dbReference type="Pfam" id="PF01810">
    <property type="entry name" value="LysE"/>
    <property type="match status" value="1"/>
</dbReference>
<gene>
    <name evidence="7" type="ORF">GZ78_25700</name>
</gene>
<protein>
    <recommendedName>
        <fullName evidence="9">Amino acid transporter</fullName>
    </recommendedName>
</protein>
<feature type="transmembrane region" description="Helical" evidence="6">
    <location>
        <begin position="109"/>
        <end position="126"/>
    </location>
</feature>
<evidence type="ECO:0000256" key="6">
    <source>
        <dbReference type="SAM" id="Phobius"/>
    </source>
</evidence>
<evidence type="ECO:0000313" key="7">
    <source>
        <dbReference type="EMBL" id="KEQ14036.1"/>
    </source>
</evidence>
<organism evidence="7 8">
    <name type="scientific">Endozoicomonas numazuensis</name>
    <dbReference type="NCBI Taxonomy" id="1137799"/>
    <lineage>
        <taxon>Bacteria</taxon>
        <taxon>Pseudomonadati</taxon>
        <taxon>Pseudomonadota</taxon>
        <taxon>Gammaproteobacteria</taxon>
        <taxon>Oceanospirillales</taxon>
        <taxon>Endozoicomonadaceae</taxon>
        <taxon>Endozoicomonas</taxon>
    </lineage>
</organism>
<keyword evidence="3 6" id="KW-0812">Transmembrane</keyword>
<feature type="transmembrane region" description="Helical" evidence="6">
    <location>
        <begin position="71"/>
        <end position="88"/>
    </location>
</feature>
<accession>A0A081N6G3</accession>
<keyword evidence="5 6" id="KW-0472">Membrane</keyword>
<dbReference type="AlphaFoldDB" id="A0A081N6G3"/>
<comment type="subcellular location">
    <subcellularLocation>
        <location evidence="1">Cell membrane</location>
        <topology evidence="1">Multi-pass membrane protein</topology>
    </subcellularLocation>
</comment>
<dbReference type="OrthoDB" id="5638726at2"/>
<proteinExistence type="predicted"/>
<dbReference type="EMBL" id="JOKH01000008">
    <property type="protein sequence ID" value="KEQ14036.1"/>
    <property type="molecule type" value="Genomic_DNA"/>
</dbReference>
<dbReference type="PANTHER" id="PTHR30086:SF20">
    <property type="entry name" value="ARGININE EXPORTER PROTEIN ARGO-RELATED"/>
    <property type="match status" value="1"/>
</dbReference>
<evidence type="ECO:0000256" key="3">
    <source>
        <dbReference type="ARBA" id="ARBA00022692"/>
    </source>
</evidence>
<keyword evidence="4 6" id="KW-1133">Transmembrane helix</keyword>
<feature type="transmembrane region" description="Helical" evidence="6">
    <location>
        <begin position="37"/>
        <end position="59"/>
    </location>
</feature>
<reference evidence="7 8" key="1">
    <citation type="submission" date="2014-06" db="EMBL/GenBank/DDBJ databases">
        <title>Whole Genome Sequences of Three Symbiotic Endozoicomonas Bacteria.</title>
        <authorList>
            <person name="Neave M.J."/>
            <person name="Apprill A."/>
            <person name="Voolstra C.R."/>
        </authorList>
    </citation>
    <scope>NUCLEOTIDE SEQUENCE [LARGE SCALE GENOMIC DNA]</scope>
    <source>
        <strain evidence="7 8">DSM 25634</strain>
    </source>
</reference>
<evidence type="ECO:0008006" key="9">
    <source>
        <dbReference type="Google" id="ProtNLM"/>
    </source>
</evidence>
<evidence type="ECO:0000256" key="1">
    <source>
        <dbReference type="ARBA" id="ARBA00004651"/>
    </source>
</evidence>
<dbReference type="eggNOG" id="COG1279">
    <property type="taxonomic scope" value="Bacteria"/>
</dbReference>
<evidence type="ECO:0000256" key="2">
    <source>
        <dbReference type="ARBA" id="ARBA00022475"/>
    </source>
</evidence>
<dbReference type="InterPro" id="IPR001123">
    <property type="entry name" value="LeuE-type"/>
</dbReference>